<dbReference type="Pfam" id="PF07645">
    <property type="entry name" value="EGF_CA"/>
    <property type="match status" value="1"/>
</dbReference>
<proteinExistence type="predicted"/>
<dbReference type="EMBL" id="BMAO01012199">
    <property type="protein sequence ID" value="GFQ79585.1"/>
    <property type="molecule type" value="Genomic_DNA"/>
</dbReference>
<keyword evidence="3" id="KW-0677">Repeat</keyword>
<dbReference type="Gene3D" id="2.10.25.10">
    <property type="entry name" value="Laminin"/>
    <property type="match status" value="3"/>
</dbReference>
<dbReference type="GO" id="GO:0005509">
    <property type="term" value="F:calcium ion binding"/>
    <property type="evidence" value="ECO:0007669"/>
    <property type="project" value="InterPro"/>
</dbReference>
<dbReference type="OrthoDB" id="6429717at2759"/>
<evidence type="ECO:0000259" key="8">
    <source>
        <dbReference type="PROSITE" id="PS50026"/>
    </source>
</evidence>
<evidence type="ECO:0000256" key="4">
    <source>
        <dbReference type="ARBA" id="ARBA00023157"/>
    </source>
</evidence>
<keyword evidence="7" id="KW-0812">Transmembrane</keyword>
<feature type="disulfide bond" evidence="5">
    <location>
        <begin position="817"/>
        <end position="826"/>
    </location>
</feature>
<dbReference type="CDD" id="cd00054">
    <property type="entry name" value="EGF_CA"/>
    <property type="match status" value="1"/>
</dbReference>
<feature type="domain" description="EGF-like" evidence="8">
    <location>
        <begin position="793"/>
        <end position="827"/>
    </location>
</feature>
<feature type="disulfide bond" evidence="5">
    <location>
        <begin position="796"/>
        <end position="806"/>
    </location>
</feature>
<keyword evidence="2" id="KW-0732">Signal</keyword>
<dbReference type="InterPro" id="IPR001881">
    <property type="entry name" value="EGF-like_Ca-bd_dom"/>
</dbReference>
<feature type="domain" description="EGF-like" evidence="8">
    <location>
        <begin position="747"/>
        <end position="784"/>
    </location>
</feature>
<evidence type="ECO:0000256" key="5">
    <source>
        <dbReference type="PROSITE-ProRule" id="PRU00076"/>
    </source>
</evidence>
<dbReference type="Proteomes" id="UP000887116">
    <property type="component" value="Unassembled WGS sequence"/>
</dbReference>
<keyword evidence="7" id="KW-1133">Transmembrane helix</keyword>
<dbReference type="PROSITE" id="PS50026">
    <property type="entry name" value="EGF_3"/>
    <property type="match status" value="4"/>
</dbReference>
<dbReference type="Pfam" id="PF00008">
    <property type="entry name" value="EGF"/>
    <property type="match status" value="1"/>
</dbReference>
<feature type="transmembrane region" description="Helical" evidence="7">
    <location>
        <begin position="841"/>
        <end position="861"/>
    </location>
</feature>
<comment type="caution">
    <text evidence="5">Lacks conserved residue(s) required for the propagation of feature annotation.</text>
</comment>
<dbReference type="PROSITE" id="PS01187">
    <property type="entry name" value="EGF_CA"/>
    <property type="match status" value="1"/>
</dbReference>
<evidence type="ECO:0000256" key="2">
    <source>
        <dbReference type="ARBA" id="ARBA00022729"/>
    </source>
</evidence>
<comment type="caution">
    <text evidence="9">The sequence shown here is derived from an EMBL/GenBank/DDBJ whole genome shotgun (WGS) entry which is preliminary data.</text>
</comment>
<keyword evidence="10" id="KW-1185">Reference proteome</keyword>
<accession>A0A8X6FG06</accession>
<feature type="domain" description="EGF-like" evidence="8">
    <location>
        <begin position="188"/>
        <end position="224"/>
    </location>
</feature>
<dbReference type="FunFam" id="2.10.25.10:FF:000038">
    <property type="entry name" value="Fibrillin 2"/>
    <property type="match status" value="1"/>
</dbReference>
<feature type="region of interest" description="Disordered" evidence="6">
    <location>
        <begin position="18"/>
        <end position="52"/>
    </location>
</feature>
<dbReference type="InterPro" id="IPR051830">
    <property type="entry name" value="NOTCH_homolog"/>
</dbReference>
<dbReference type="InterPro" id="IPR000152">
    <property type="entry name" value="EGF-type_Asp/Asn_hydroxyl_site"/>
</dbReference>
<feature type="disulfide bond" evidence="5">
    <location>
        <begin position="214"/>
        <end position="223"/>
    </location>
</feature>
<organism evidence="9 10">
    <name type="scientific">Trichonephila clavata</name>
    <name type="common">Joro spider</name>
    <name type="synonym">Nephila clavata</name>
    <dbReference type="NCBI Taxonomy" id="2740835"/>
    <lineage>
        <taxon>Eukaryota</taxon>
        <taxon>Metazoa</taxon>
        <taxon>Ecdysozoa</taxon>
        <taxon>Arthropoda</taxon>
        <taxon>Chelicerata</taxon>
        <taxon>Arachnida</taxon>
        <taxon>Araneae</taxon>
        <taxon>Araneomorphae</taxon>
        <taxon>Entelegynae</taxon>
        <taxon>Araneoidea</taxon>
        <taxon>Nephilidae</taxon>
        <taxon>Trichonephila</taxon>
    </lineage>
</organism>
<protein>
    <submittedName>
        <fullName evidence="9">Matrilin-3</fullName>
    </submittedName>
</protein>
<dbReference type="Gene3D" id="2.90.20.10">
    <property type="entry name" value="Plasmodium vivax P25 domain"/>
    <property type="match status" value="1"/>
</dbReference>
<keyword evidence="1 5" id="KW-0245">EGF-like domain</keyword>
<name>A0A8X6FG06_TRICU</name>
<dbReference type="InterPro" id="IPR049883">
    <property type="entry name" value="NOTCH1_EGF-like"/>
</dbReference>
<dbReference type="PANTHER" id="PTHR24033:SF151">
    <property type="entry name" value="NOTCH 2"/>
    <property type="match status" value="1"/>
</dbReference>
<dbReference type="SUPFAM" id="SSF57196">
    <property type="entry name" value="EGF/Laminin"/>
    <property type="match status" value="2"/>
</dbReference>
<evidence type="ECO:0000256" key="7">
    <source>
        <dbReference type="SAM" id="Phobius"/>
    </source>
</evidence>
<evidence type="ECO:0000256" key="6">
    <source>
        <dbReference type="SAM" id="MobiDB-lite"/>
    </source>
</evidence>
<sequence length="897" mass="98773">MICNPNIFVCLVKTSTTWTSPPTPNTSTSKILTSTTNPTPHTSPDFNETTYTPSNFTEEINITTYEPSNFTGDFNLTTCEPSNFTGDFNFTTNEPSNFTGDFNFTTNEPSNFTGDFNFTTNEPSNFTGDFNFTTNEPSNFTGDFNFTTNEPSNFTGDFNLTTNEPSNFTGDYIFTSTSTESQTTTTKIPDVCSKNPCQNGGTCVANGTEAKCICAQPYAGKTCNESHWCVEGPGKTLCPERKCAFNFKTKVGRCECEKDQYFNYEKKQCETIDRCPFMPGKCTGQNEICKNGECRCVEHFTRNSEKKCVPNFCASNPCGENEVCEDLATDPGNVKCKCKKNFFFNGKSCVEGNICSVPSVLGCKQICNATTESCECMPGFTLQPDKKSCTIDNSTDLCSQKCGEGICVLLNNEETCICHPTHLSNGTYCVDLCSAGQVPKGLCPDDDCIPDDKLGFKCKCEGKLTYDETGVTCRKKLMCSEGNGAGTCAKYNARCVEDPDHMEGFRCVCDASKGIDTDGVCKNKCELSKKKEECQARKATCELDGLNAVCKCPPMLTFDYTGQCAQLVKISYSGELPLAMNRYVVKKQSSPSKQAEENSINYEAIKKDLRASMHVVYGENYKFADILSCSIVDQDVKCVFEIQFHNDPKDQVNLITDDETCVSADADNCFFPPSLLIDKKNLKPGSFAETDPCLKDIKEHNCGRETNCKKVEGKGLNFECTCAPGFETYAIVQPFYDSDTVVQRCQDIDECSNQKACPNRTRCLNSYGSYECLCLKGFRPLTATSDPKIAGCVDVCDATVCKHGKCQVIGEVYGCLCDAGYTGLSCDLEEKTAGSSGMRTALIILSTLVVPLILFSIFILYKYRLLLAKNFQSNYFDDQNSSTLNLRPISNDGYSSS</sequence>
<feature type="domain" description="EGF-like" evidence="8">
    <location>
        <begin position="309"/>
        <end position="350"/>
    </location>
</feature>
<evidence type="ECO:0000256" key="3">
    <source>
        <dbReference type="ARBA" id="ARBA00022737"/>
    </source>
</evidence>
<dbReference type="PANTHER" id="PTHR24033">
    <property type="entry name" value="EGF-LIKE DOMAIN-CONTAINING PROTEIN"/>
    <property type="match status" value="1"/>
</dbReference>
<reference evidence="9" key="1">
    <citation type="submission" date="2020-07" db="EMBL/GenBank/DDBJ databases">
        <title>Multicomponent nature underlies the extraordinary mechanical properties of spider dragline silk.</title>
        <authorList>
            <person name="Kono N."/>
            <person name="Nakamura H."/>
            <person name="Mori M."/>
            <person name="Yoshida Y."/>
            <person name="Ohtoshi R."/>
            <person name="Malay A.D."/>
            <person name="Moran D.A.P."/>
            <person name="Tomita M."/>
            <person name="Numata K."/>
            <person name="Arakawa K."/>
        </authorList>
    </citation>
    <scope>NUCLEOTIDE SEQUENCE</scope>
</reference>
<gene>
    <name evidence="9" type="primary">X975_10564</name>
    <name evidence="9" type="ORF">TNCT_712341</name>
</gene>
<evidence type="ECO:0000256" key="1">
    <source>
        <dbReference type="ARBA" id="ARBA00022536"/>
    </source>
</evidence>
<dbReference type="PROSITE" id="PS00010">
    <property type="entry name" value="ASX_HYDROXYL"/>
    <property type="match status" value="1"/>
</dbReference>
<dbReference type="SMART" id="SM00181">
    <property type="entry name" value="EGF"/>
    <property type="match status" value="10"/>
</dbReference>
<feature type="compositionally biased region" description="Low complexity" evidence="6">
    <location>
        <begin position="18"/>
        <end position="44"/>
    </location>
</feature>
<dbReference type="PROSITE" id="PS00022">
    <property type="entry name" value="EGF_1"/>
    <property type="match status" value="2"/>
</dbReference>
<dbReference type="PROSITE" id="PS01186">
    <property type="entry name" value="EGF_2"/>
    <property type="match status" value="2"/>
</dbReference>
<dbReference type="AlphaFoldDB" id="A0A8X6FG06"/>
<dbReference type="SMART" id="SM00179">
    <property type="entry name" value="EGF_CA"/>
    <property type="match status" value="2"/>
</dbReference>
<evidence type="ECO:0000313" key="10">
    <source>
        <dbReference type="Proteomes" id="UP000887116"/>
    </source>
</evidence>
<dbReference type="InterPro" id="IPR018097">
    <property type="entry name" value="EGF_Ca-bd_CS"/>
</dbReference>
<evidence type="ECO:0000313" key="9">
    <source>
        <dbReference type="EMBL" id="GFQ79585.1"/>
    </source>
</evidence>
<keyword evidence="4 5" id="KW-1015">Disulfide bond</keyword>
<keyword evidence="7" id="KW-0472">Membrane</keyword>
<dbReference type="InterPro" id="IPR000742">
    <property type="entry name" value="EGF"/>
</dbReference>